<keyword evidence="5" id="KW-1185">Reference proteome</keyword>
<dbReference type="PROSITE" id="PS50217">
    <property type="entry name" value="BZIP"/>
    <property type="match status" value="1"/>
</dbReference>
<dbReference type="EMBL" id="BPWL01000002">
    <property type="protein sequence ID" value="GJJ07378.1"/>
    <property type="molecule type" value="Genomic_DNA"/>
</dbReference>
<dbReference type="GO" id="GO:0003700">
    <property type="term" value="F:DNA-binding transcription factor activity"/>
    <property type="evidence" value="ECO:0007669"/>
    <property type="project" value="InterPro"/>
</dbReference>
<keyword evidence="1" id="KW-0175">Coiled coil</keyword>
<feature type="compositionally biased region" description="Polar residues" evidence="2">
    <location>
        <begin position="231"/>
        <end position="245"/>
    </location>
</feature>
<dbReference type="AlphaFoldDB" id="A0AAV5A3Z2"/>
<protein>
    <recommendedName>
        <fullName evidence="3">BZIP domain-containing protein</fullName>
    </recommendedName>
</protein>
<feature type="compositionally biased region" description="Polar residues" evidence="2">
    <location>
        <begin position="261"/>
        <end position="270"/>
    </location>
</feature>
<feature type="compositionally biased region" description="Low complexity" evidence="2">
    <location>
        <begin position="168"/>
        <end position="181"/>
    </location>
</feature>
<feature type="compositionally biased region" description="Pro residues" evidence="2">
    <location>
        <begin position="248"/>
        <end position="260"/>
    </location>
</feature>
<evidence type="ECO:0000313" key="5">
    <source>
        <dbReference type="Proteomes" id="UP001050691"/>
    </source>
</evidence>
<dbReference type="SUPFAM" id="SSF57959">
    <property type="entry name" value="Leucine zipper domain"/>
    <property type="match status" value="1"/>
</dbReference>
<feature type="compositionally biased region" description="Basic and acidic residues" evidence="2">
    <location>
        <begin position="145"/>
        <end position="163"/>
    </location>
</feature>
<dbReference type="InterPro" id="IPR004827">
    <property type="entry name" value="bZIP"/>
</dbReference>
<feature type="domain" description="BZIP" evidence="3">
    <location>
        <begin position="32"/>
        <end position="95"/>
    </location>
</feature>
<dbReference type="Gene3D" id="1.20.5.170">
    <property type="match status" value="1"/>
</dbReference>
<evidence type="ECO:0000313" key="4">
    <source>
        <dbReference type="EMBL" id="GJJ07378.1"/>
    </source>
</evidence>
<dbReference type="PANTHER" id="PTHR38116:SF9">
    <property type="entry name" value="BZIP DOMAIN-CONTAINING PROTEIN"/>
    <property type="match status" value="1"/>
</dbReference>
<dbReference type="PROSITE" id="PS00036">
    <property type="entry name" value="BZIP_BASIC"/>
    <property type="match status" value="1"/>
</dbReference>
<feature type="region of interest" description="Disordered" evidence="2">
    <location>
        <begin position="1"/>
        <end position="43"/>
    </location>
</feature>
<organism evidence="4 5">
    <name type="scientific">Clathrus columnatus</name>
    <dbReference type="NCBI Taxonomy" id="1419009"/>
    <lineage>
        <taxon>Eukaryota</taxon>
        <taxon>Fungi</taxon>
        <taxon>Dikarya</taxon>
        <taxon>Basidiomycota</taxon>
        <taxon>Agaricomycotina</taxon>
        <taxon>Agaricomycetes</taxon>
        <taxon>Phallomycetidae</taxon>
        <taxon>Phallales</taxon>
        <taxon>Clathraceae</taxon>
        <taxon>Clathrus</taxon>
    </lineage>
</organism>
<dbReference type="Proteomes" id="UP001050691">
    <property type="component" value="Unassembled WGS sequence"/>
</dbReference>
<feature type="region of interest" description="Disordered" evidence="2">
    <location>
        <begin position="231"/>
        <end position="278"/>
    </location>
</feature>
<feature type="coiled-coil region" evidence="1">
    <location>
        <begin position="50"/>
        <end position="77"/>
    </location>
</feature>
<reference evidence="4" key="1">
    <citation type="submission" date="2021-10" db="EMBL/GenBank/DDBJ databases">
        <title>De novo Genome Assembly of Clathrus columnatus (Basidiomycota, Fungi) Using Illumina and Nanopore Sequence Data.</title>
        <authorList>
            <person name="Ogiso-Tanaka E."/>
            <person name="Itagaki H."/>
            <person name="Hosoya T."/>
            <person name="Hosaka K."/>
        </authorList>
    </citation>
    <scope>NUCLEOTIDE SEQUENCE</scope>
    <source>
        <strain evidence="4">MO-923</strain>
    </source>
</reference>
<dbReference type="InterPro" id="IPR021833">
    <property type="entry name" value="DUF3425"/>
</dbReference>
<dbReference type="Pfam" id="PF00170">
    <property type="entry name" value="bZIP_1"/>
    <property type="match status" value="1"/>
</dbReference>
<dbReference type="InterPro" id="IPR046347">
    <property type="entry name" value="bZIP_sf"/>
</dbReference>
<dbReference type="Pfam" id="PF11905">
    <property type="entry name" value="DUF3425"/>
    <property type="match status" value="1"/>
</dbReference>
<evidence type="ECO:0000256" key="1">
    <source>
        <dbReference type="SAM" id="Coils"/>
    </source>
</evidence>
<evidence type="ECO:0000259" key="3">
    <source>
        <dbReference type="PROSITE" id="PS50217"/>
    </source>
</evidence>
<evidence type="ECO:0000256" key="2">
    <source>
        <dbReference type="SAM" id="MobiDB-lite"/>
    </source>
</evidence>
<dbReference type="CDD" id="cd14688">
    <property type="entry name" value="bZIP_YAP"/>
    <property type="match status" value="1"/>
</dbReference>
<feature type="compositionally biased region" description="Basic and acidic residues" evidence="2">
    <location>
        <begin position="1"/>
        <end position="18"/>
    </location>
</feature>
<proteinExistence type="predicted"/>
<sequence length="442" mass="50269">MEHDSDADYEENNNHTLEEPPLPGQPKRKKKNNSQAARRDQNRIAQREFRLRKQQRIRDLEARVELLSESKDEIYIQMRNVVRELIAENHTLRSLVRNLSNFIGEGSGGVFKPPLGWTRKEFETFINKAETDTAFEVLMKRRKEKAQEEANRLPKGSAARDHQNQAGSSSTDPLSSSSTTTQNRIPRQFDDLHDHLLDYLSAGNTDPSTSSQYVAGGGIQSSSAPSLINGFQETLSNDYPNNTHLDFSPPPPPPPQPPPSFLSTTNSQGNFTSSFSHPTTTSISHFPFTDSDDIVNHVFDSPKIQDACKLISYHLNNFRRNSAYCLPPSLRPTLIQRTVDHESIIDGIPHPEIRNRMILLRGRFNLLDCVHKYLKHTEIHGDDVLVHTNWEIHDAWLKEFGFLIDHTTLATVNRRRKERGEREMAMVEICPEEQAPPGVGMI</sequence>
<gene>
    <name evidence="4" type="ORF">Clacol_001580</name>
</gene>
<feature type="region of interest" description="Disordered" evidence="2">
    <location>
        <begin position="143"/>
        <end position="182"/>
    </location>
</feature>
<dbReference type="PANTHER" id="PTHR38116">
    <property type="entry name" value="CHROMOSOME 7, WHOLE GENOME SHOTGUN SEQUENCE"/>
    <property type="match status" value="1"/>
</dbReference>
<accession>A0AAV5A3Z2</accession>
<comment type="caution">
    <text evidence="4">The sequence shown here is derived from an EMBL/GenBank/DDBJ whole genome shotgun (WGS) entry which is preliminary data.</text>
</comment>
<name>A0AAV5A3Z2_9AGAM</name>